<dbReference type="AlphaFoldDB" id="A0AAX2AL43"/>
<dbReference type="KEGG" id="amyt:AMYT_a0072"/>
<name>A0AAX2AL43_9BACT</name>
<dbReference type="EMBL" id="NXID01000008">
    <property type="protein sequence ID" value="RXK16436.1"/>
    <property type="molecule type" value="Genomic_DNA"/>
</dbReference>
<organism evidence="1 2">
    <name type="scientific">Malaciobacter mytili LMG 24559</name>
    <dbReference type="NCBI Taxonomy" id="1032238"/>
    <lineage>
        <taxon>Bacteria</taxon>
        <taxon>Pseudomonadati</taxon>
        <taxon>Campylobacterota</taxon>
        <taxon>Epsilonproteobacteria</taxon>
        <taxon>Campylobacterales</taxon>
        <taxon>Arcobacteraceae</taxon>
        <taxon>Malaciobacter</taxon>
    </lineage>
</organism>
<accession>A0AAX2AL43</accession>
<dbReference type="RefSeq" id="WP_114843277.1">
    <property type="nucleotide sequence ID" value="NZ_CP031220.1"/>
</dbReference>
<comment type="caution">
    <text evidence="1">The sequence shown here is derived from an EMBL/GenBank/DDBJ whole genome shotgun (WGS) entry which is preliminary data.</text>
</comment>
<evidence type="ECO:0000313" key="2">
    <source>
        <dbReference type="Proteomes" id="UP000290092"/>
    </source>
</evidence>
<reference evidence="1 2" key="1">
    <citation type="submission" date="2017-09" db="EMBL/GenBank/DDBJ databases">
        <title>Genomics of the genus Arcobacter.</title>
        <authorList>
            <person name="Perez-Cataluna A."/>
            <person name="Figueras M.J."/>
            <person name="Salas-Masso N."/>
        </authorList>
    </citation>
    <scope>NUCLEOTIDE SEQUENCE [LARGE SCALE GENOMIC DNA]</scope>
    <source>
        <strain evidence="1 2">CECT 7386</strain>
    </source>
</reference>
<dbReference type="Proteomes" id="UP000290092">
    <property type="component" value="Unassembled WGS sequence"/>
</dbReference>
<gene>
    <name evidence="1" type="ORF">CP985_03230</name>
</gene>
<protein>
    <submittedName>
        <fullName evidence="1">Uncharacterized protein</fullName>
    </submittedName>
</protein>
<keyword evidence="2" id="KW-1185">Reference proteome</keyword>
<evidence type="ECO:0000313" key="1">
    <source>
        <dbReference type="EMBL" id="RXK16436.1"/>
    </source>
</evidence>
<proteinExistence type="predicted"/>
<sequence>MNKIENKTVRIKIAQKAFKKLTMLNINACLEYEKGKAKYAEDVIYIELFPMTPQKTYDSKNKISMKYNSFELRGLAVALKELFQKKETSYVKHTDPSLSSSSGNKKTLSISTRNSTLFSINIAVKGATGIFIEFDKYEIISLAQCIEKIADEVDTFHYNYQQYIDKQLRSKK</sequence>